<evidence type="ECO:0000313" key="11">
    <source>
        <dbReference type="EMBL" id="KAA8820867.1"/>
    </source>
</evidence>
<feature type="transmembrane region" description="Helical" evidence="7">
    <location>
        <begin position="56"/>
        <end position="75"/>
    </location>
</feature>
<dbReference type="EMBL" id="RZOA01000040">
    <property type="protein sequence ID" value="KAA8820867.1"/>
    <property type="molecule type" value="Genomic_DNA"/>
</dbReference>
<keyword evidence="4 7" id="KW-0812">Transmembrane</keyword>
<sequence length="263" mass="27876">MAGMERIFDWLLANSGKIIFLIIVLIVAAVASRLIKRGTMRLLDKTDVPSASIFANILRVVVWVIATCMVLQPVFGINPSTIITALGVGGVAISLGLKDTIANVIGGFGLMLGKVIQPGDEVTIAGATGTVKDITWRHTVVRERGGNELIIPNSVLNTKELKKMPASNESLVTVPFTARAGVDTDAVTARIVAEVSAATADMQLDGTKPLVKFTGFSPYGMEGQVWAFAKPGVFQSTMRDTIVRTLAGSDFLEQGAMGDAEEA</sequence>
<keyword evidence="13" id="KW-1185">Reference proteome</keyword>
<dbReference type="InterPro" id="IPR049142">
    <property type="entry name" value="MS_channel_1st"/>
</dbReference>
<feature type="transmembrane region" description="Helical" evidence="7">
    <location>
        <begin position="81"/>
        <end position="97"/>
    </location>
</feature>
<dbReference type="EMBL" id="RZNZ01000007">
    <property type="protein sequence ID" value="KAA8820774.1"/>
    <property type="molecule type" value="Genomic_DNA"/>
</dbReference>
<gene>
    <name evidence="11" type="ORF">EM848_11750</name>
    <name evidence="10" type="ORF">EMO90_06225</name>
</gene>
<accession>A0A5J5DVE9</accession>
<dbReference type="Gene3D" id="1.10.287.1260">
    <property type="match status" value="1"/>
</dbReference>
<proteinExistence type="inferred from homology"/>
<dbReference type="InterPro" id="IPR010920">
    <property type="entry name" value="LSM_dom_sf"/>
</dbReference>
<evidence type="ECO:0000259" key="8">
    <source>
        <dbReference type="Pfam" id="PF00924"/>
    </source>
</evidence>
<keyword evidence="3" id="KW-1003">Cell membrane</keyword>
<evidence type="ECO:0000256" key="2">
    <source>
        <dbReference type="ARBA" id="ARBA00008017"/>
    </source>
</evidence>
<dbReference type="PANTHER" id="PTHR30221">
    <property type="entry name" value="SMALL-CONDUCTANCE MECHANOSENSITIVE CHANNEL"/>
    <property type="match status" value="1"/>
</dbReference>
<evidence type="ECO:0000256" key="3">
    <source>
        <dbReference type="ARBA" id="ARBA00022475"/>
    </source>
</evidence>
<evidence type="ECO:0000259" key="9">
    <source>
        <dbReference type="Pfam" id="PF21088"/>
    </source>
</evidence>
<dbReference type="Gene3D" id="2.30.30.60">
    <property type="match status" value="1"/>
</dbReference>
<comment type="similarity">
    <text evidence="2">Belongs to the MscS (TC 1.A.23) family.</text>
</comment>
<dbReference type="Pfam" id="PF21088">
    <property type="entry name" value="MS_channel_1st"/>
    <property type="match status" value="1"/>
</dbReference>
<feature type="transmembrane region" description="Helical" evidence="7">
    <location>
        <begin position="18"/>
        <end position="35"/>
    </location>
</feature>
<feature type="domain" description="Mechanosensitive ion channel MscS" evidence="8">
    <location>
        <begin position="99"/>
        <end position="160"/>
    </location>
</feature>
<keyword evidence="6 7" id="KW-0472">Membrane</keyword>
<comment type="subcellular location">
    <subcellularLocation>
        <location evidence="1">Cell membrane</location>
        <topology evidence="1">Multi-pass membrane protein</topology>
    </subcellularLocation>
</comment>
<organism evidence="11 12">
    <name type="scientific">Bifidobacterium vespertilionis</name>
    <dbReference type="NCBI Taxonomy" id="2562524"/>
    <lineage>
        <taxon>Bacteria</taxon>
        <taxon>Bacillati</taxon>
        <taxon>Actinomycetota</taxon>
        <taxon>Actinomycetes</taxon>
        <taxon>Bifidobacteriales</taxon>
        <taxon>Bifidobacteriaceae</taxon>
        <taxon>Bifidobacterium</taxon>
    </lineage>
</organism>
<dbReference type="GO" id="GO:0008381">
    <property type="term" value="F:mechanosensitive monoatomic ion channel activity"/>
    <property type="evidence" value="ECO:0007669"/>
    <property type="project" value="InterPro"/>
</dbReference>
<dbReference type="Proteomes" id="UP000345527">
    <property type="component" value="Unassembled WGS sequence"/>
</dbReference>
<feature type="domain" description="Mechanosensitive ion channel transmembrane helices 2/3" evidence="9">
    <location>
        <begin position="56"/>
        <end position="98"/>
    </location>
</feature>
<dbReference type="SUPFAM" id="SSF82861">
    <property type="entry name" value="Mechanosensitive channel protein MscS (YggB), transmembrane region"/>
    <property type="match status" value="1"/>
</dbReference>
<protein>
    <submittedName>
        <fullName evidence="11">Mechanosensitive ion channel</fullName>
    </submittedName>
</protein>
<evidence type="ECO:0000313" key="12">
    <source>
        <dbReference type="Proteomes" id="UP000345527"/>
    </source>
</evidence>
<reference evidence="12 13" key="1">
    <citation type="journal article" date="2019" name="Syst. Appl. Microbiol.">
        <title>Characterization of Bifidobacterium species in feaces of the Egyptian fruit bat: Description of B. vespertilionis sp. nov. and B. rousetti sp. nov.</title>
        <authorList>
            <person name="Modesto M."/>
            <person name="Satti M."/>
            <person name="Watanabe K."/>
            <person name="Puglisi E."/>
            <person name="Morelli L."/>
            <person name="Huang C.-H."/>
            <person name="Liou J.-S."/>
            <person name="Miyashita M."/>
            <person name="Tamura T."/>
            <person name="Saito S."/>
            <person name="Mori K."/>
            <person name="Huang L."/>
            <person name="Sciavilla P."/>
            <person name="Sandri C."/>
            <person name="Spiezio C."/>
            <person name="Vitali F."/>
            <person name="Cavalieri D."/>
            <person name="Perpetuini G."/>
            <person name="Tofalo R."/>
            <person name="Bonetti A."/>
            <person name="Arita M."/>
            <person name="Mattarelli P."/>
        </authorList>
    </citation>
    <scope>NUCLEOTIDE SEQUENCE [LARGE SCALE GENOMIC DNA]</scope>
    <source>
        <strain evidence="10 13">RST16</strain>
        <strain evidence="11 12">RST8</strain>
    </source>
</reference>
<evidence type="ECO:0000313" key="10">
    <source>
        <dbReference type="EMBL" id="KAA8820774.1"/>
    </source>
</evidence>
<dbReference type="InterPro" id="IPR006685">
    <property type="entry name" value="MscS_channel_2nd"/>
</dbReference>
<dbReference type="InterPro" id="IPR045275">
    <property type="entry name" value="MscS_archaea/bacteria_type"/>
</dbReference>
<evidence type="ECO:0000256" key="4">
    <source>
        <dbReference type="ARBA" id="ARBA00022692"/>
    </source>
</evidence>
<dbReference type="InterPro" id="IPR011014">
    <property type="entry name" value="MscS_channel_TM-2"/>
</dbReference>
<keyword evidence="5 7" id="KW-1133">Transmembrane helix</keyword>
<dbReference type="GO" id="GO:0005886">
    <property type="term" value="C:plasma membrane"/>
    <property type="evidence" value="ECO:0007669"/>
    <property type="project" value="UniProtKB-SubCell"/>
</dbReference>
<dbReference type="SUPFAM" id="SSF50182">
    <property type="entry name" value="Sm-like ribonucleoproteins"/>
    <property type="match status" value="1"/>
</dbReference>
<comment type="caution">
    <text evidence="11">The sequence shown here is derived from an EMBL/GenBank/DDBJ whole genome shotgun (WGS) entry which is preliminary data.</text>
</comment>
<evidence type="ECO:0000256" key="1">
    <source>
        <dbReference type="ARBA" id="ARBA00004651"/>
    </source>
</evidence>
<dbReference type="InterPro" id="IPR023408">
    <property type="entry name" value="MscS_beta-dom_sf"/>
</dbReference>
<dbReference type="Proteomes" id="UP000374630">
    <property type="component" value="Unassembled WGS sequence"/>
</dbReference>
<dbReference type="PANTHER" id="PTHR30221:SF1">
    <property type="entry name" value="SMALL-CONDUCTANCE MECHANOSENSITIVE CHANNEL"/>
    <property type="match status" value="1"/>
</dbReference>
<evidence type="ECO:0000256" key="7">
    <source>
        <dbReference type="SAM" id="Phobius"/>
    </source>
</evidence>
<evidence type="ECO:0000313" key="13">
    <source>
        <dbReference type="Proteomes" id="UP000374630"/>
    </source>
</evidence>
<dbReference type="AlphaFoldDB" id="A0A5J5DVE9"/>
<dbReference type="OrthoDB" id="9775207at2"/>
<evidence type="ECO:0000256" key="6">
    <source>
        <dbReference type="ARBA" id="ARBA00023136"/>
    </source>
</evidence>
<name>A0A5J5DVE9_9BIFI</name>
<evidence type="ECO:0000256" key="5">
    <source>
        <dbReference type="ARBA" id="ARBA00022989"/>
    </source>
</evidence>
<dbReference type="Pfam" id="PF00924">
    <property type="entry name" value="MS_channel_2nd"/>
    <property type="match status" value="1"/>
</dbReference>